<keyword evidence="7 9" id="KW-0460">Magnesium</keyword>
<evidence type="ECO:0000256" key="9">
    <source>
        <dbReference type="RuleBase" id="RU003706"/>
    </source>
</evidence>
<dbReference type="GO" id="GO:0046872">
    <property type="term" value="F:metal ion binding"/>
    <property type="evidence" value="ECO:0007669"/>
    <property type="project" value="UniProtKB-KW"/>
</dbReference>
<evidence type="ECO:0000256" key="2">
    <source>
        <dbReference type="ARBA" id="ARBA00010480"/>
    </source>
</evidence>
<proteinExistence type="inferred from homology"/>
<dbReference type="InterPro" id="IPR005835">
    <property type="entry name" value="NTP_transferase_dom"/>
</dbReference>
<dbReference type="AlphaFoldDB" id="A0A6G1VNB2"/>
<dbReference type="EC" id="2.7.7.24" evidence="3 9"/>
<feature type="domain" description="Nucleotidyl transferase" evidence="10">
    <location>
        <begin position="2"/>
        <end position="240"/>
    </location>
</feature>
<dbReference type="PANTHER" id="PTHR43532">
    <property type="entry name" value="GLUCOSE-1-PHOSPHATE THYMIDYLYLTRANSFERASE"/>
    <property type="match status" value="1"/>
</dbReference>
<dbReference type="EMBL" id="VZAH01000110">
    <property type="protein sequence ID" value="MQP14987.1"/>
    <property type="molecule type" value="Genomic_DNA"/>
</dbReference>
<evidence type="ECO:0000256" key="5">
    <source>
        <dbReference type="ARBA" id="ARBA00022695"/>
    </source>
</evidence>
<evidence type="ECO:0000256" key="4">
    <source>
        <dbReference type="ARBA" id="ARBA00022679"/>
    </source>
</evidence>
<evidence type="ECO:0000313" key="11">
    <source>
        <dbReference type="EMBL" id="MQP14987.1"/>
    </source>
</evidence>
<keyword evidence="5 9" id="KW-0548">Nucleotidyltransferase</keyword>
<evidence type="ECO:0000256" key="6">
    <source>
        <dbReference type="ARBA" id="ARBA00022723"/>
    </source>
</evidence>
<evidence type="ECO:0000259" key="10">
    <source>
        <dbReference type="Pfam" id="PF00483"/>
    </source>
</evidence>
<evidence type="ECO:0000256" key="7">
    <source>
        <dbReference type="ARBA" id="ARBA00022842"/>
    </source>
</evidence>
<organism evidence="11 12">
    <name type="scientific">Segatella copri</name>
    <dbReference type="NCBI Taxonomy" id="165179"/>
    <lineage>
        <taxon>Bacteria</taxon>
        <taxon>Pseudomonadati</taxon>
        <taxon>Bacteroidota</taxon>
        <taxon>Bacteroidia</taxon>
        <taxon>Bacteroidales</taxon>
        <taxon>Prevotellaceae</taxon>
        <taxon>Segatella</taxon>
    </lineage>
</organism>
<dbReference type="RefSeq" id="WP_153092174.1">
    <property type="nucleotide sequence ID" value="NZ_VZAH01000110.1"/>
</dbReference>
<comment type="caution">
    <text evidence="11">The sequence shown here is derived from an EMBL/GenBank/DDBJ whole genome shotgun (WGS) entry which is preliminary data.</text>
</comment>
<evidence type="ECO:0000256" key="8">
    <source>
        <dbReference type="ARBA" id="ARBA00049336"/>
    </source>
</evidence>
<accession>A0A6G1VNB2</accession>
<dbReference type="Pfam" id="PF00483">
    <property type="entry name" value="NTP_transferase"/>
    <property type="match status" value="1"/>
</dbReference>
<keyword evidence="4 9" id="KW-0808">Transferase</keyword>
<evidence type="ECO:0000256" key="1">
    <source>
        <dbReference type="ARBA" id="ARBA00001946"/>
    </source>
</evidence>
<dbReference type="PANTHER" id="PTHR43532:SF1">
    <property type="entry name" value="GLUCOSE-1-PHOSPHATE THYMIDYLYLTRANSFERASE 1"/>
    <property type="match status" value="1"/>
</dbReference>
<dbReference type="NCBIfam" id="TIGR01207">
    <property type="entry name" value="rmlA"/>
    <property type="match status" value="1"/>
</dbReference>
<comment type="similarity">
    <text evidence="2 9">Belongs to the glucose-1-phosphate thymidylyltransferase family.</text>
</comment>
<sequence>MKGIVLAGGSGTRLYPITKGISKQLIPIFDKPMIYYPVSVLMLAGIKEILIISTPFDLPGFKRLLGDGSELGVHFEYAEQPSPDGLAQAFIIGEKFIGKDDVCLVLGDNIFYGAGFTGLLKESVMAAEEGQASVFGYYVNDPERYGVAEFDKDGNCLSIEEKPAQPKSNYAVVGLYFYPNSVVEVAKHIKPSARGELEITTVNQHYLAEKTLKVRTLQRGFAWLDTGTHDSLSEASTFIEVIEKRQGLKVACLEEIAYNQGWIGKEQLKKLAEPMLKNGYGQYLMAIATDNR</sequence>
<dbReference type="GO" id="GO:0008879">
    <property type="term" value="F:glucose-1-phosphate thymidylyltransferase activity"/>
    <property type="evidence" value="ECO:0007669"/>
    <property type="project" value="UniProtKB-EC"/>
</dbReference>
<dbReference type="SUPFAM" id="SSF53448">
    <property type="entry name" value="Nucleotide-diphospho-sugar transferases"/>
    <property type="match status" value="1"/>
</dbReference>
<comment type="catalytic activity">
    <reaction evidence="8 9">
        <text>dTTP + alpha-D-glucose 1-phosphate + H(+) = dTDP-alpha-D-glucose + diphosphate</text>
        <dbReference type="Rhea" id="RHEA:15225"/>
        <dbReference type="ChEBI" id="CHEBI:15378"/>
        <dbReference type="ChEBI" id="CHEBI:33019"/>
        <dbReference type="ChEBI" id="CHEBI:37568"/>
        <dbReference type="ChEBI" id="CHEBI:57477"/>
        <dbReference type="ChEBI" id="CHEBI:58601"/>
        <dbReference type="EC" id="2.7.7.24"/>
    </reaction>
</comment>
<dbReference type="Proteomes" id="UP000477980">
    <property type="component" value="Unassembled WGS sequence"/>
</dbReference>
<dbReference type="Gene3D" id="3.90.550.10">
    <property type="entry name" value="Spore Coat Polysaccharide Biosynthesis Protein SpsA, Chain A"/>
    <property type="match status" value="1"/>
</dbReference>
<dbReference type="FunFam" id="3.90.550.10:FF:000023">
    <property type="entry name" value="Glucose-1-phosphate thymidylyltransferase"/>
    <property type="match status" value="1"/>
</dbReference>
<evidence type="ECO:0000256" key="3">
    <source>
        <dbReference type="ARBA" id="ARBA00012461"/>
    </source>
</evidence>
<reference evidence="11 12" key="1">
    <citation type="submission" date="2019-09" db="EMBL/GenBank/DDBJ databases">
        <title>Distinct polysaccharide growth profiles of human intestinal Prevotella copri isolates.</title>
        <authorList>
            <person name="Fehlner-Peach H."/>
            <person name="Magnabosco C."/>
            <person name="Raghavan V."/>
            <person name="Scher J.U."/>
            <person name="Tett A."/>
            <person name="Cox L.M."/>
            <person name="Gottsegen C."/>
            <person name="Watters A."/>
            <person name="Wiltshire- Gordon J.D."/>
            <person name="Segata N."/>
            <person name="Bonneau R."/>
            <person name="Littman D.R."/>
        </authorList>
    </citation>
    <scope>NUCLEOTIDE SEQUENCE [LARGE SCALE GENOMIC DNA]</scope>
    <source>
        <strain evidence="12">iAA917</strain>
    </source>
</reference>
<dbReference type="OrthoDB" id="9803871at2"/>
<evidence type="ECO:0000313" key="12">
    <source>
        <dbReference type="Proteomes" id="UP000477980"/>
    </source>
</evidence>
<name>A0A6G1VNB2_9BACT</name>
<dbReference type="InterPro" id="IPR029044">
    <property type="entry name" value="Nucleotide-diphossugar_trans"/>
</dbReference>
<comment type="function">
    <text evidence="9">Catalyzes the formation of dTDP-glucose, from dTTP and glucose 1-phosphate, as well as its pyrophosphorolysis.</text>
</comment>
<comment type="cofactor">
    <cofactor evidence="1">
        <name>Mg(2+)</name>
        <dbReference type="ChEBI" id="CHEBI:18420"/>
    </cofactor>
</comment>
<gene>
    <name evidence="11" type="primary">rfbA</name>
    <name evidence="11" type="ORF">F7D25_11325</name>
</gene>
<keyword evidence="6 9" id="KW-0479">Metal-binding</keyword>
<dbReference type="CDD" id="cd02538">
    <property type="entry name" value="G1P_TT_short"/>
    <property type="match status" value="1"/>
</dbReference>
<dbReference type="InterPro" id="IPR005907">
    <property type="entry name" value="G1P_thy_trans_s"/>
</dbReference>
<protein>
    <recommendedName>
        <fullName evidence="3 9">Glucose-1-phosphate thymidylyltransferase</fullName>
        <ecNumber evidence="3 9">2.7.7.24</ecNumber>
    </recommendedName>
</protein>